<dbReference type="GO" id="GO:0005886">
    <property type="term" value="C:plasma membrane"/>
    <property type="evidence" value="ECO:0007669"/>
    <property type="project" value="UniProtKB-SubCell"/>
</dbReference>
<keyword evidence="5" id="KW-1003">Cell membrane</keyword>
<evidence type="ECO:0000256" key="5">
    <source>
        <dbReference type="ARBA" id="ARBA00022475"/>
    </source>
</evidence>
<evidence type="ECO:0000256" key="4">
    <source>
        <dbReference type="ARBA" id="ARBA00021870"/>
    </source>
</evidence>
<dbReference type="InterPro" id="IPR000090">
    <property type="entry name" value="Flg_Motor_Flig"/>
</dbReference>
<evidence type="ECO:0000256" key="2">
    <source>
        <dbReference type="ARBA" id="ARBA00004413"/>
    </source>
</evidence>
<evidence type="ECO:0000259" key="13">
    <source>
        <dbReference type="Pfam" id="PF14841"/>
    </source>
</evidence>
<evidence type="ECO:0000259" key="14">
    <source>
        <dbReference type="Pfam" id="PF14842"/>
    </source>
</evidence>
<dbReference type="InterPro" id="IPR028263">
    <property type="entry name" value="FliG_N"/>
</dbReference>
<comment type="similarity">
    <text evidence="3">Belongs to the FliG family.</text>
</comment>
<protein>
    <recommendedName>
        <fullName evidence="4">Flagellar motor switch protein FliG</fullName>
    </recommendedName>
</protein>
<feature type="compositionally biased region" description="Basic and acidic residues" evidence="11">
    <location>
        <begin position="1"/>
        <end position="19"/>
    </location>
</feature>
<organism evidence="15 16">
    <name type="scientific">Pontivivens ytuae</name>
    <dbReference type="NCBI Taxonomy" id="2789856"/>
    <lineage>
        <taxon>Bacteria</taxon>
        <taxon>Pseudomonadati</taxon>
        <taxon>Pseudomonadota</taxon>
        <taxon>Alphaproteobacteria</taxon>
        <taxon>Rhodobacterales</taxon>
        <taxon>Paracoccaceae</taxon>
        <taxon>Pontivivens</taxon>
    </lineage>
</organism>
<evidence type="ECO:0000256" key="7">
    <source>
        <dbReference type="ARBA" id="ARBA00022779"/>
    </source>
</evidence>
<proteinExistence type="inferred from homology"/>
<sequence length="356" mass="38885">MSRVMETRRDLALRDEDKGLPATTGGPQLTKPQKAAIVLAALGPERAAPFLKDMNEVHLHRFAVAISGLKRIPSETLREVSEEFIAGLGDAQDVAGGADAARRILEEVLDSAAVARIMDDVDGAMNRSIWDQLGLAPSAAVATFLQGEHPQTAAVVLSELRADKAAAVLEQLEPAFAQMVVLRLSRVPRLDPDVVSLVETVIVRDFLSAVQASMATRSPADLIAGLMNNVSGATRGRMLDHLDERKPELSAEVQRVMFTFADIVTRVEPRDIGTVVRNVDEDTLLTALKAGLETEEPSATFILENISRRLSERYVEDIKQMQEVKVKDGEQAQSAIIAEIQRLAKRGEMKLREPEV</sequence>
<dbReference type="PRINTS" id="PR00954">
    <property type="entry name" value="FLGMOTORFLIG"/>
</dbReference>
<dbReference type="InterPro" id="IPR011002">
    <property type="entry name" value="FliG_a-hlx"/>
</dbReference>
<evidence type="ECO:0000313" key="15">
    <source>
        <dbReference type="EMBL" id="QPH53181.1"/>
    </source>
</evidence>
<evidence type="ECO:0000256" key="1">
    <source>
        <dbReference type="ARBA" id="ARBA00004117"/>
    </source>
</evidence>
<accession>A0A7S9QCJ9</accession>
<dbReference type="AlphaFoldDB" id="A0A7S9QCJ9"/>
<evidence type="ECO:0000256" key="11">
    <source>
        <dbReference type="SAM" id="MobiDB-lite"/>
    </source>
</evidence>
<dbReference type="PANTHER" id="PTHR30534">
    <property type="entry name" value="FLAGELLAR MOTOR SWITCH PROTEIN FLIG"/>
    <property type="match status" value="1"/>
</dbReference>
<keyword evidence="16" id="KW-1185">Reference proteome</keyword>
<reference evidence="15 16" key="1">
    <citation type="submission" date="2020-11" db="EMBL/GenBank/DDBJ databases">
        <title>Description of Pontivivens ytuae sp. nov. isolated from deep sea sediment of Mariana Trench.</title>
        <authorList>
            <person name="Wang Z."/>
            <person name="Sun Q.-L."/>
            <person name="Xu X.-D."/>
            <person name="Tang Y.-Z."/>
            <person name="Zhang J."/>
        </authorList>
    </citation>
    <scope>NUCLEOTIDE SEQUENCE [LARGE SCALE GENOMIC DNA]</scope>
    <source>
        <strain evidence="15 16">MT2928</strain>
    </source>
</reference>
<dbReference type="KEGG" id="poz:I0K15_15445"/>
<name>A0A7S9QCJ9_9RHOB</name>
<dbReference type="Pfam" id="PF14841">
    <property type="entry name" value="FliG_M"/>
    <property type="match status" value="1"/>
</dbReference>
<dbReference type="EMBL" id="CP064942">
    <property type="protein sequence ID" value="QPH53181.1"/>
    <property type="molecule type" value="Genomic_DNA"/>
</dbReference>
<keyword evidence="6" id="KW-0145">Chemotaxis</keyword>
<comment type="subcellular location">
    <subcellularLocation>
        <location evidence="1">Bacterial flagellum basal body</location>
    </subcellularLocation>
    <subcellularLocation>
        <location evidence="2">Cell membrane</location>
        <topology evidence="2">Peripheral membrane protein</topology>
        <orientation evidence="2">Cytoplasmic side</orientation>
    </subcellularLocation>
</comment>
<dbReference type="GO" id="GO:0071973">
    <property type="term" value="P:bacterial-type flagellum-dependent cell motility"/>
    <property type="evidence" value="ECO:0007669"/>
    <property type="project" value="InterPro"/>
</dbReference>
<evidence type="ECO:0000256" key="3">
    <source>
        <dbReference type="ARBA" id="ARBA00010299"/>
    </source>
</evidence>
<evidence type="ECO:0000256" key="9">
    <source>
        <dbReference type="ARBA" id="ARBA00023143"/>
    </source>
</evidence>
<evidence type="ECO:0000313" key="16">
    <source>
        <dbReference type="Proteomes" id="UP000594800"/>
    </source>
</evidence>
<feature type="region of interest" description="Disordered" evidence="11">
    <location>
        <begin position="1"/>
        <end position="29"/>
    </location>
</feature>
<evidence type="ECO:0000259" key="12">
    <source>
        <dbReference type="Pfam" id="PF01706"/>
    </source>
</evidence>
<keyword evidence="8" id="KW-0472">Membrane</keyword>
<dbReference type="PANTHER" id="PTHR30534:SF0">
    <property type="entry name" value="FLAGELLAR MOTOR SWITCH PROTEIN FLIG"/>
    <property type="match status" value="1"/>
</dbReference>
<dbReference type="Proteomes" id="UP000594800">
    <property type="component" value="Chromosome"/>
</dbReference>
<comment type="function">
    <text evidence="10">FliG is one of three proteins (FliG, FliN, FliM) that forms the rotor-mounted switch complex (C ring), located at the base of the basal body. This complex interacts with the CheY and CheZ chemotaxis proteins, in addition to contacting components of the motor that determine the direction of flagellar rotation.</text>
</comment>
<gene>
    <name evidence="15" type="ORF">I0K15_15445</name>
</gene>
<dbReference type="GO" id="GO:0003774">
    <property type="term" value="F:cytoskeletal motor activity"/>
    <property type="evidence" value="ECO:0007669"/>
    <property type="project" value="InterPro"/>
</dbReference>
<keyword evidence="7" id="KW-0283">Flagellar rotation</keyword>
<dbReference type="GO" id="GO:0009425">
    <property type="term" value="C:bacterial-type flagellum basal body"/>
    <property type="evidence" value="ECO:0007669"/>
    <property type="project" value="UniProtKB-SubCell"/>
</dbReference>
<dbReference type="InterPro" id="IPR023087">
    <property type="entry name" value="Flg_Motor_Flig_C"/>
</dbReference>
<dbReference type="SUPFAM" id="SSF48029">
    <property type="entry name" value="FliG"/>
    <property type="match status" value="2"/>
</dbReference>
<dbReference type="Gene3D" id="1.10.220.30">
    <property type="match status" value="3"/>
</dbReference>
<dbReference type="Pfam" id="PF14842">
    <property type="entry name" value="FliG_N"/>
    <property type="match status" value="1"/>
</dbReference>
<keyword evidence="9" id="KW-0975">Bacterial flagellum</keyword>
<feature type="domain" description="Flagellar motor switch protein FliG N-terminal" evidence="14">
    <location>
        <begin position="28"/>
        <end position="130"/>
    </location>
</feature>
<dbReference type="RefSeq" id="WP_196102392.1">
    <property type="nucleotide sequence ID" value="NZ_CP064942.1"/>
</dbReference>
<dbReference type="InterPro" id="IPR032779">
    <property type="entry name" value="FliG_M"/>
</dbReference>
<evidence type="ECO:0000256" key="10">
    <source>
        <dbReference type="ARBA" id="ARBA00025598"/>
    </source>
</evidence>
<evidence type="ECO:0000256" key="6">
    <source>
        <dbReference type="ARBA" id="ARBA00022500"/>
    </source>
</evidence>
<feature type="domain" description="Flagellar motor switch protein FliG middle" evidence="13">
    <location>
        <begin position="140"/>
        <end position="210"/>
    </location>
</feature>
<evidence type="ECO:0000256" key="8">
    <source>
        <dbReference type="ARBA" id="ARBA00023136"/>
    </source>
</evidence>
<dbReference type="Pfam" id="PF01706">
    <property type="entry name" value="FliG_C"/>
    <property type="match status" value="1"/>
</dbReference>
<dbReference type="GO" id="GO:0006935">
    <property type="term" value="P:chemotaxis"/>
    <property type="evidence" value="ECO:0007669"/>
    <property type="project" value="UniProtKB-KW"/>
</dbReference>
<feature type="domain" description="Flagellar motor switch protein FliG C-terminal" evidence="12">
    <location>
        <begin position="241"/>
        <end position="351"/>
    </location>
</feature>